<feature type="region of interest" description="Disordered" evidence="1">
    <location>
        <begin position="22"/>
        <end position="50"/>
    </location>
</feature>
<dbReference type="PaxDb" id="4097-A0A1S4AHF8"/>
<protein>
    <submittedName>
        <fullName evidence="3">Uncharacterized protein LOC107797692</fullName>
    </submittedName>
</protein>
<dbReference type="OrthoDB" id="1275226at2759"/>
<name>A0A1S4AHF8_TOBAC</name>
<evidence type="ECO:0000256" key="1">
    <source>
        <dbReference type="SAM" id="MobiDB-lite"/>
    </source>
</evidence>
<dbReference type="PANTHER" id="PTHR35318">
    <property type="entry name" value="BNAA10G08410D PROTEIN"/>
    <property type="match status" value="1"/>
</dbReference>
<dbReference type="PANTHER" id="PTHR35318:SF10">
    <property type="match status" value="1"/>
</dbReference>
<dbReference type="RefSeq" id="XP_016476086.1">
    <property type="nucleotide sequence ID" value="XM_016620600.2"/>
</dbReference>
<evidence type="ECO:0000313" key="2">
    <source>
        <dbReference type="Proteomes" id="UP000790787"/>
    </source>
</evidence>
<sequence length="128" mass="14260">MKFLSELRTCFGGATVTKAVEGLQPEEKEKEPELNRSVATQSAPSWKRKVKNRGNWKPVLHVISEDKTITAVDRYSYNQKNVRIPGIKVASKVGVKSAAKGRAPKKHGMSYWEMSYAIGMPAFSGTLY</sequence>
<gene>
    <name evidence="3" type="primary">LOC107797692</name>
</gene>
<organism evidence="2 3">
    <name type="scientific">Nicotiana tabacum</name>
    <name type="common">Common tobacco</name>
    <dbReference type="NCBI Taxonomy" id="4097"/>
    <lineage>
        <taxon>Eukaryota</taxon>
        <taxon>Viridiplantae</taxon>
        <taxon>Streptophyta</taxon>
        <taxon>Embryophyta</taxon>
        <taxon>Tracheophyta</taxon>
        <taxon>Spermatophyta</taxon>
        <taxon>Magnoliopsida</taxon>
        <taxon>eudicotyledons</taxon>
        <taxon>Gunneridae</taxon>
        <taxon>Pentapetalae</taxon>
        <taxon>asterids</taxon>
        <taxon>lamiids</taxon>
        <taxon>Solanales</taxon>
        <taxon>Solanaceae</taxon>
        <taxon>Nicotianoideae</taxon>
        <taxon>Nicotianeae</taxon>
        <taxon>Nicotiana</taxon>
    </lineage>
</organism>
<reference evidence="2" key="1">
    <citation type="journal article" date="2014" name="Nat. Commun.">
        <title>The tobacco genome sequence and its comparison with those of tomato and potato.</title>
        <authorList>
            <person name="Sierro N."/>
            <person name="Battey J.N."/>
            <person name="Ouadi S."/>
            <person name="Bakaher N."/>
            <person name="Bovet L."/>
            <person name="Willig A."/>
            <person name="Goepfert S."/>
            <person name="Peitsch M.C."/>
            <person name="Ivanov N.V."/>
        </authorList>
    </citation>
    <scope>NUCLEOTIDE SEQUENCE [LARGE SCALE GENOMIC DNA]</scope>
</reference>
<feature type="compositionally biased region" description="Basic and acidic residues" evidence="1">
    <location>
        <begin position="25"/>
        <end position="34"/>
    </location>
</feature>
<keyword evidence="2" id="KW-1185">Reference proteome</keyword>
<dbReference type="KEGG" id="nta:107797692"/>
<proteinExistence type="predicted"/>
<dbReference type="Proteomes" id="UP000790787">
    <property type="component" value="Chromosome 11"/>
</dbReference>
<evidence type="ECO:0000313" key="3">
    <source>
        <dbReference type="RefSeq" id="XP_016476086.1"/>
    </source>
</evidence>
<dbReference type="RefSeq" id="XP_016476086.1">
    <property type="nucleotide sequence ID" value="XM_016620600.1"/>
</dbReference>
<accession>A0A1S4AHF8</accession>
<reference evidence="3" key="2">
    <citation type="submission" date="2025-08" db="UniProtKB">
        <authorList>
            <consortium name="RefSeq"/>
        </authorList>
    </citation>
    <scope>IDENTIFICATION</scope>
    <source>
        <tissue evidence="3">Leaf</tissue>
    </source>
</reference>
<dbReference type="GeneID" id="107797692"/>
<dbReference type="AlphaFoldDB" id="A0A1S4AHF8"/>
<dbReference type="OMA" id="WEMSYAI"/>